<feature type="compositionally biased region" description="Basic and acidic residues" evidence="1">
    <location>
        <begin position="390"/>
        <end position="410"/>
    </location>
</feature>
<dbReference type="AlphaFoldDB" id="A0A1R0H1Q3"/>
<gene>
    <name evidence="2" type="ORF">AYI68_g2808</name>
</gene>
<comment type="caution">
    <text evidence="2">The sequence shown here is derived from an EMBL/GenBank/DDBJ whole genome shotgun (WGS) entry which is preliminary data.</text>
</comment>
<name>A0A1R0H1Q3_9FUNG</name>
<organism evidence="2 3">
    <name type="scientific">Smittium mucronatum</name>
    <dbReference type="NCBI Taxonomy" id="133383"/>
    <lineage>
        <taxon>Eukaryota</taxon>
        <taxon>Fungi</taxon>
        <taxon>Fungi incertae sedis</taxon>
        <taxon>Zoopagomycota</taxon>
        <taxon>Kickxellomycotina</taxon>
        <taxon>Harpellomycetes</taxon>
        <taxon>Harpellales</taxon>
        <taxon>Legeriomycetaceae</taxon>
        <taxon>Smittium</taxon>
    </lineage>
</organism>
<evidence type="ECO:0000256" key="1">
    <source>
        <dbReference type="SAM" id="MobiDB-lite"/>
    </source>
</evidence>
<evidence type="ECO:0000313" key="2">
    <source>
        <dbReference type="EMBL" id="OLY83067.1"/>
    </source>
</evidence>
<keyword evidence="3" id="KW-1185">Reference proteome</keyword>
<accession>A0A1R0H1Q3</accession>
<evidence type="ECO:0000313" key="3">
    <source>
        <dbReference type="Proteomes" id="UP000187455"/>
    </source>
</evidence>
<feature type="region of interest" description="Disordered" evidence="1">
    <location>
        <begin position="390"/>
        <end position="416"/>
    </location>
</feature>
<reference evidence="2 3" key="1">
    <citation type="journal article" date="2016" name="Mol. Biol. Evol.">
        <title>Genome-Wide Survey of Gut Fungi (Harpellales) Reveals the First Horizontally Transferred Ubiquitin Gene from a Mosquito Host.</title>
        <authorList>
            <person name="Wang Y."/>
            <person name="White M.M."/>
            <person name="Kvist S."/>
            <person name="Moncalvo J.M."/>
        </authorList>
    </citation>
    <scope>NUCLEOTIDE SEQUENCE [LARGE SCALE GENOMIC DNA]</scope>
    <source>
        <strain evidence="2 3">ALG-7-W6</strain>
    </source>
</reference>
<dbReference type="Proteomes" id="UP000187455">
    <property type="component" value="Unassembled WGS sequence"/>
</dbReference>
<dbReference type="EMBL" id="LSSL01001091">
    <property type="protein sequence ID" value="OLY83067.1"/>
    <property type="molecule type" value="Genomic_DNA"/>
</dbReference>
<proteinExistence type="predicted"/>
<protein>
    <submittedName>
        <fullName evidence="2">Uncharacterized protein</fullName>
    </submittedName>
</protein>
<sequence length="475" mass="53822">MRYIKLITGELRIENNLHLESVYLNSLQLASDIEYSQWSTSYNSATGGIIFIKNSNLKNADLSSLVAATKLIFIECGVTSITSNNLGYVKDLNLAKNKNLIFAHFTSLTECFGTFKVEDNSVYLSLMINKVKKIEIYDVNGATVFCSELKEVSSFTGYQTEISNSQFVFMPNTEIKINEMSIYGASMALNIPKTTEIKKLNIYYKDKNPCDLIKESIGSSISISCAEMERTTIIPKRQIFLPLISIYNSKFHSESIAKDVLYYKPIECTGKFTTSCKSMGYYDLCKRENFRSLNQECCDTRNDFVVHESNFDVEGSVHIEFSKLEYNVPTQNLHSHIVQVGERQLNLLEPDVNCGNTNNEFVCNKLNLVKIEDIIGLNFALEYIKTAKTPDDSNDKLDDPKKNEGSDINRGEFGSGKDISEKTVAKIQRLDGESEYELIMHQFTYSMHKKSIAPANKIKSMITLIIFFVSTVLMF</sequence>